<dbReference type="GO" id="GO:0005509">
    <property type="term" value="F:calcium ion binding"/>
    <property type="evidence" value="ECO:0007669"/>
    <property type="project" value="InterPro"/>
</dbReference>
<protein>
    <submittedName>
        <fullName evidence="3">Calmodulin-related</fullName>
    </submittedName>
</protein>
<proteinExistence type="predicted"/>
<organism evidence="3">
    <name type="scientific">Zea mays</name>
    <name type="common">Maize</name>
    <dbReference type="NCBI Taxonomy" id="4577"/>
    <lineage>
        <taxon>Eukaryota</taxon>
        <taxon>Viridiplantae</taxon>
        <taxon>Streptophyta</taxon>
        <taxon>Embryophyta</taxon>
        <taxon>Tracheophyta</taxon>
        <taxon>Spermatophyta</taxon>
        <taxon>Magnoliopsida</taxon>
        <taxon>Liliopsida</taxon>
        <taxon>Poales</taxon>
        <taxon>Poaceae</taxon>
        <taxon>PACMAD clade</taxon>
        <taxon>Panicoideae</taxon>
        <taxon>Andropogonodae</taxon>
        <taxon>Andropogoneae</taxon>
        <taxon>Tripsacinae</taxon>
        <taxon>Zea</taxon>
    </lineage>
</organism>
<dbReference type="SMART" id="SM00054">
    <property type="entry name" value="EFh"/>
    <property type="match status" value="1"/>
</dbReference>
<dbReference type="STRING" id="4577.A0A1D6JAZ1"/>
<dbReference type="PROSITE" id="PS50222">
    <property type="entry name" value="EF_HAND_2"/>
    <property type="match status" value="1"/>
</dbReference>
<dbReference type="FunCoup" id="A0A1D6JAZ1">
    <property type="interactions" value="1532"/>
</dbReference>
<dbReference type="InterPro" id="IPR002048">
    <property type="entry name" value="EF_hand_dom"/>
</dbReference>
<feature type="region of interest" description="Disordered" evidence="2">
    <location>
        <begin position="151"/>
        <end position="181"/>
    </location>
</feature>
<dbReference type="EMBL" id="CM000786">
    <property type="protein sequence ID" value="AQK45064.1"/>
    <property type="molecule type" value="Genomic_DNA"/>
</dbReference>
<dbReference type="InParanoid" id="A0A1D6JAZ1"/>
<feature type="compositionally biased region" description="Basic residues" evidence="2">
    <location>
        <begin position="101"/>
        <end position="110"/>
    </location>
</feature>
<feature type="region of interest" description="Disordered" evidence="2">
    <location>
        <begin position="34"/>
        <end position="126"/>
    </location>
</feature>
<dbReference type="CDD" id="cd00051">
    <property type="entry name" value="EFh"/>
    <property type="match status" value="1"/>
</dbReference>
<sequence length="292" mass="32275">MAAGRETDEQLTEYEKQRLSRIRENEARLEALGLRSLAASPLLRNSSPGTAKGKQKKRSVDEDEEYVPSDSGGEEKDESSSESAQDEEVDGEGKSASMSRAKGKKRKLSKSGKSTKNTPTKGSASFAEVVDDDTSLQQAIALSLAEYSEKPVTSLGAETSSTVTRASESTPQKNSKASIQDSAKNKKIKKLGKSRIQLSEDDVVQFFFSFDEGYITCANSTKLFTFCFTEVGKGYITPWDLERMATINDFIWTDSEISKMIRCFDSDGDGKINLEDFRSIISQCNMLQEHEK</sequence>
<dbReference type="InterPro" id="IPR018247">
    <property type="entry name" value="EF_Hand_1_Ca_BS"/>
</dbReference>
<evidence type="ECO:0000313" key="3">
    <source>
        <dbReference type="EMBL" id="AQK45064.1"/>
    </source>
</evidence>
<dbReference type="Gene3D" id="1.10.238.10">
    <property type="entry name" value="EF-hand"/>
    <property type="match status" value="1"/>
</dbReference>
<evidence type="ECO:0000256" key="1">
    <source>
        <dbReference type="ARBA" id="ARBA00022837"/>
    </source>
</evidence>
<dbReference type="Pfam" id="PF13833">
    <property type="entry name" value="EF-hand_8"/>
    <property type="match status" value="1"/>
</dbReference>
<dbReference type="ExpressionAtlas" id="A0A1D6JAZ1">
    <property type="expression patterns" value="baseline and differential"/>
</dbReference>
<reference evidence="3" key="1">
    <citation type="submission" date="2015-12" db="EMBL/GenBank/DDBJ databases">
        <title>Update maize B73 reference genome by single molecule sequencing technologies.</title>
        <authorList>
            <consortium name="Maize Genome Sequencing Project"/>
            <person name="Ware D."/>
        </authorList>
    </citation>
    <scope>NUCLEOTIDE SEQUENCE</scope>
    <source>
        <tissue evidence="3">Seedling</tissue>
    </source>
</reference>
<evidence type="ECO:0000256" key="2">
    <source>
        <dbReference type="SAM" id="MobiDB-lite"/>
    </source>
</evidence>
<gene>
    <name evidence="3" type="ORF">ZEAMMB73_Zm00001d025938</name>
</gene>
<accession>A0A1D6JAZ1</accession>
<dbReference type="InterPro" id="IPR011992">
    <property type="entry name" value="EF-hand-dom_pair"/>
</dbReference>
<dbReference type="AlphaFoldDB" id="A0A1D6JAZ1"/>
<feature type="compositionally biased region" description="Polar residues" evidence="2">
    <location>
        <begin position="156"/>
        <end position="181"/>
    </location>
</feature>
<dbReference type="SUPFAM" id="SSF47473">
    <property type="entry name" value="EF-hand"/>
    <property type="match status" value="1"/>
</dbReference>
<keyword evidence="1" id="KW-0106">Calcium</keyword>
<dbReference type="PROSITE" id="PS00018">
    <property type="entry name" value="EF_HAND_1"/>
    <property type="match status" value="1"/>
</dbReference>
<dbReference type="IntAct" id="A0A1D6JAZ1">
    <property type="interactions" value="7"/>
</dbReference>
<name>A0A1D6JAZ1_MAIZE</name>
<dbReference type="SMR" id="A0A1D6JAZ1"/>